<dbReference type="AlphaFoldDB" id="A0A8T0NKA7"/>
<sequence length="110" mass="12237">MRRHRLVAAMASVRHGRGEERHAVAESAVEFELCRADPPSFLRRELGLLFLLSGAGHAGRRRSTRSALPVGGGWVGARTRGPAPRPFVPDVRYLPQIWGGRGRPQSYRTR</sequence>
<name>A0A8T0NKA7_PANVG</name>
<evidence type="ECO:0000313" key="3">
    <source>
        <dbReference type="Proteomes" id="UP000823388"/>
    </source>
</evidence>
<gene>
    <name evidence="2" type="ORF">PVAP13_9KG243600</name>
</gene>
<protein>
    <submittedName>
        <fullName evidence="2">Uncharacterized protein</fullName>
    </submittedName>
</protein>
<keyword evidence="3" id="KW-1185">Reference proteome</keyword>
<proteinExistence type="predicted"/>
<dbReference type="EMBL" id="CM029053">
    <property type="protein sequence ID" value="KAG2549857.1"/>
    <property type="molecule type" value="Genomic_DNA"/>
</dbReference>
<feature type="region of interest" description="Disordered" evidence="1">
    <location>
        <begin position="61"/>
        <end position="81"/>
    </location>
</feature>
<evidence type="ECO:0000256" key="1">
    <source>
        <dbReference type="SAM" id="MobiDB-lite"/>
    </source>
</evidence>
<organism evidence="2 3">
    <name type="scientific">Panicum virgatum</name>
    <name type="common">Blackwell switchgrass</name>
    <dbReference type="NCBI Taxonomy" id="38727"/>
    <lineage>
        <taxon>Eukaryota</taxon>
        <taxon>Viridiplantae</taxon>
        <taxon>Streptophyta</taxon>
        <taxon>Embryophyta</taxon>
        <taxon>Tracheophyta</taxon>
        <taxon>Spermatophyta</taxon>
        <taxon>Magnoliopsida</taxon>
        <taxon>Liliopsida</taxon>
        <taxon>Poales</taxon>
        <taxon>Poaceae</taxon>
        <taxon>PACMAD clade</taxon>
        <taxon>Panicoideae</taxon>
        <taxon>Panicodae</taxon>
        <taxon>Paniceae</taxon>
        <taxon>Panicinae</taxon>
        <taxon>Panicum</taxon>
        <taxon>Panicum sect. Hiantes</taxon>
    </lineage>
</organism>
<reference evidence="2" key="1">
    <citation type="submission" date="2020-05" db="EMBL/GenBank/DDBJ databases">
        <title>WGS assembly of Panicum virgatum.</title>
        <authorList>
            <person name="Lovell J.T."/>
            <person name="Jenkins J."/>
            <person name="Shu S."/>
            <person name="Juenger T.E."/>
            <person name="Schmutz J."/>
        </authorList>
    </citation>
    <scope>NUCLEOTIDE SEQUENCE</scope>
    <source>
        <strain evidence="2">AP13</strain>
    </source>
</reference>
<dbReference type="Proteomes" id="UP000823388">
    <property type="component" value="Chromosome 9K"/>
</dbReference>
<comment type="caution">
    <text evidence="2">The sequence shown here is derived from an EMBL/GenBank/DDBJ whole genome shotgun (WGS) entry which is preliminary data.</text>
</comment>
<accession>A0A8T0NKA7</accession>
<evidence type="ECO:0000313" key="2">
    <source>
        <dbReference type="EMBL" id="KAG2549857.1"/>
    </source>
</evidence>